<name>A0A3N0YE11_ANAGA</name>
<dbReference type="OrthoDB" id="8961995at2759"/>
<keyword evidence="3" id="KW-1185">Reference proteome</keyword>
<keyword evidence="1" id="KW-0472">Membrane</keyword>
<keyword evidence="1" id="KW-1133">Transmembrane helix</keyword>
<evidence type="ECO:0000313" key="2">
    <source>
        <dbReference type="EMBL" id="ROL44090.1"/>
    </source>
</evidence>
<dbReference type="EMBL" id="RJVU01046888">
    <property type="protein sequence ID" value="ROL44090.1"/>
    <property type="molecule type" value="Genomic_DNA"/>
</dbReference>
<dbReference type="Proteomes" id="UP000281406">
    <property type="component" value="Unassembled WGS sequence"/>
</dbReference>
<feature type="transmembrane region" description="Helical" evidence="1">
    <location>
        <begin position="86"/>
        <end position="109"/>
    </location>
</feature>
<evidence type="ECO:0000256" key="1">
    <source>
        <dbReference type="SAM" id="Phobius"/>
    </source>
</evidence>
<organism evidence="2 3">
    <name type="scientific">Anabarilius grahami</name>
    <name type="common">Kanglang fish</name>
    <name type="synonym">Barilius grahami</name>
    <dbReference type="NCBI Taxonomy" id="495550"/>
    <lineage>
        <taxon>Eukaryota</taxon>
        <taxon>Metazoa</taxon>
        <taxon>Chordata</taxon>
        <taxon>Craniata</taxon>
        <taxon>Vertebrata</taxon>
        <taxon>Euteleostomi</taxon>
        <taxon>Actinopterygii</taxon>
        <taxon>Neopterygii</taxon>
        <taxon>Teleostei</taxon>
        <taxon>Ostariophysi</taxon>
        <taxon>Cypriniformes</taxon>
        <taxon>Xenocyprididae</taxon>
        <taxon>Xenocypridinae</taxon>
        <taxon>Xenocypridinae incertae sedis</taxon>
        <taxon>Anabarilius</taxon>
    </lineage>
</organism>
<keyword evidence="1" id="KW-0812">Transmembrane</keyword>
<reference evidence="2 3" key="1">
    <citation type="submission" date="2018-10" db="EMBL/GenBank/DDBJ databases">
        <title>Genome assembly for a Yunnan-Guizhou Plateau 3E fish, Anabarilius grahami (Regan), and its evolutionary and genetic applications.</title>
        <authorList>
            <person name="Jiang W."/>
        </authorList>
    </citation>
    <scope>NUCLEOTIDE SEQUENCE [LARGE SCALE GENOMIC DNA]</scope>
    <source>
        <strain evidence="2">AG-KIZ</strain>
        <tissue evidence="2">Muscle</tissue>
    </source>
</reference>
<comment type="caution">
    <text evidence="2">The sequence shown here is derived from an EMBL/GenBank/DDBJ whole genome shotgun (WGS) entry which is preliminary data.</text>
</comment>
<protein>
    <submittedName>
        <fullName evidence="2">Uncharacterized protein</fullName>
    </submittedName>
</protein>
<gene>
    <name evidence="2" type="ORF">DPX16_8874</name>
</gene>
<dbReference type="AlphaFoldDB" id="A0A3N0YE11"/>
<proteinExistence type="predicted"/>
<sequence length="139" mass="15031">MTDPGNSESLTTTQQIIIQQTTTDVTSNTQTTTSQSTWLPLKSVLTTSESAITTVDSIETTFPEKPNGTVTDQGDREQDVAVNPGLIAVLCIFSIVVAVIVVVVIVKAVRSRSPQFERLDDVPMGKINENAPFAHYPPK</sequence>
<evidence type="ECO:0000313" key="3">
    <source>
        <dbReference type="Proteomes" id="UP000281406"/>
    </source>
</evidence>
<accession>A0A3N0YE11</accession>